<evidence type="ECO:0000313" key="1">
    <source>
        <dbReference type="EMBL" id="AFK71498.1"/>
    </source>
</evidence>
<protein>
    <submittedName>
        <fullName evidence="1">Uncharacterized protein</fullName>
    </submittedName>
</protein>
<dbReference type="HOGENOM" id="CLU_3238425_0_0_6"/>
<name>I3V177_PSEPU</name>
<dbReference type="EMBL" id="CP003588">
    <property type="protein sequence ID" value="AFK71498.1"/>
    <property type="molecule type" value="Genomic_DNA"/>
</dbReference>
<reference evidence="1 2" key="1">
    <citation type="journal article" date="2012" name="J. Bacteriol.">
        <title>Complete Genome Sequence of the Naphthalene-Degrading Pseudomonas putida Strain ND6.</title>
        <authorList>
            <person name="Li S."/>
            <person name="Zhao H."/>
            <person name="Li Y."/>
            <person name="Niu S."/>
            <person name="Cai B."/>
        </authorList>
    </citation>
    <scope>NUCLEOTIDE SEQUENCE [LARGE SCALE GENOMIC DNA]</scope>
    <source>
        <strain evidence="1 2">ND6</strain>
    </source>
</reference>
<evidence type="ECO:0000313" key="2">
    <source>
        <dbReference type="Proteomes" id="UP000005268"/>
    </source>
</evidence>
<dbReference type="Proteomes" id="UP000005268">
    <property type="component" value="Chromosome"/>
</dbReference>
<accession>I3V177</accession>
<proteinExistence type="predicted"/>
<dbReference type="PATRIC" id="fig|231023.4.peg.4215"/>
<sequence length="43" mass="4847">MDVQFFCQRGCIWPVPASSRVNPLLQGRVVLVGAGLPAKRRHW</sequence>
<dbReference type="KEGG" id="ppi:YSA_08733"/>
<gene>
    <name evidence="1" type="ORF">YSA_08733</name>
</gene>
<organism evidence="1 2">
    <name type="scientific">Pseudomonas putida ND6</name>
    <dbReference type="NCBI Taxonomy" id="231023"/>
    <lineage>
        <taxon>Bacteria</taxon>
        <taxon>Pseudomonadati</taxon>
        <taxon>Pseudomonadota</taxon>
        <taxon>Gammaproteobacteria</taxon>
        <taxon>Pseudomonadales</taxon>
        <taxon>Pseudomonadaceae</taxon>
        <taxon>Pseudomonas</taxon>
    </lineage>
</organism>
<dbReference type="AlphaFoldDB" id="I3V177"/>